<evidence type="ECO:0000256" key="1">
    <source>
        <dbReference type="ARBA" id="ARBA00022723"/>
    </source>
</evidence>
<dbReference type="InterPro" id="IPR001222">
    <property type="entry name" value="Znf_TFIIS"/>
</dbReference>
<keyword evidence="2" id="KW-0863">Zinc-finger</keyword>
<evidence type="ECO:0000313" key="5">
    <source>
        <dbReference type="EMBL" id="WNL49868.1"/>
    </source>
</evidence>
<protein>
    <submittedName>
        <fullName evidence="5">TFIIS domain containing protein</fullName>
    </submittedName>
</protein>
<gene>
    <name evidence="5" type="ORF">MarFTMF_352</name>
</gene>
<dbReference type="PROSITE" id="PS00466">
    <property type="entry name" value="ZF_TFIIS_1"/>
    <property type="match status" value="1"/>
</dbReference>
<sequence length="154" mass="17127">MSVRKMALEKLREVFPEKAEAIEKKMNINTTKICKDIGIKVDPKNPKFLEFASWYYYDVLGACLNALAKPGAVKDLNQRNFGFSSSTFAEEREKESLAIELLIKPLVVQNGFVACIFCKSKNTSSLVVQTRSGDEMATAFVDCAACGKSFVSHQ</sequence>
<dbReference type="SUPFAM" id="SSF57783">
    <property type="entry name" value="Zinc beta-ribbon"/>
    <property type="match status" value="1"/>
</dbReference>
<dbReference type="Pfam" id="PF01096">
    <property type="entry name" value="Zn_ribbon_TFIIS"/>
    <property type="match status" value="1"/>
</dbReference>
<reference evidence="5" key="1">
    <citation type="submission" date="2023-07" db="EMBL/GenBank/DDBJ databases">
        <authorList>
            <person name="Xia Y."/>
        </authorList>
    </citation>
    <scope>NUCLEOTIDE SEQUENCE</scope>
    <source>
        <strain evidence="5">F</strain>
    </source>
</reference>
<dbReference type="SMART" id="SM00440">
    <property type="entry name" value="ZnF_C2C2"/>
    <property type="match status" value="1"/>
</dbReference>
<evidence type="ECO:0000256" key="3">
    <source>
        <dbReference type="ARBA" id="ARBA00022833"/>
    </source>
</evidence>
<keyword evidence="3" id="KW-0862">Zinc</keyword>
<feature type="domain" description="TFIIS-type" evidence="4">
    <location>
        <begin position="115"/>
        <end position="150"/>
    </location>
</feature>
<keyword evidence="1" id="KW-0479">Metal-binding</keyword>
<proteinExistence type="predicted"/>
<evidence type="ECO:0000256" key="2">
    <source>
        <dbReference type="ARBA" id="ARBA00022771"/>
    </source>
</evidence>
<organism evidence="5">
    <name type="scientific">Marseillevirus sp</name>
    <dbReference type="NCBI Taxonomy" id="2809551"/>
    <lineage>
        <taxon>Viruses</taxon>
        <taxon>Varidnaviria</taxon>
        <taxon>Bamfordvirae</taxon>
        <taxon>Nucleocytoviricota</taxon>
        <taxon>Megaviricetes</taxon>
        <taxon>Pimascovirales</taxon>
        <taxon>Pimascovirales incertae sedis</taxon>
        <taxon>Marseilleviridae</taxon>
        <taxon>Marseillevirus</taxon>
    </lineage>
</organism>
<dbReference type="EMBL" id="OR343188">
    <property type="protein sequence ID" value="WNL49868.1"/>
    <property type="molecule type" value="Genomic_DNA"/>
</dbReference>
<dbReference type="GO" id="GO:0006351">
    <property type="term" value="P:DNA-templated transcription"/>
    <property type="evidence" value="ECO:0007669"/>
    <property type="project" value="InterPro"/>
</dbReference>
<name>A0AA96EMQ9_9VIRU</name>
<evidence type="ECO:0000259" key="4">
    <source>
        <dbReference type="PROSITE" id="PS00466"/>
    </source>
</evidence>
<accession>A0AA96EMQ9</accession>
<dbReference type="Gene3D" id="2.20.25.10">
    <property type="match status" value="1"/>
</dbReference>
<dbReference type="GO" id="GO:0003676">
    <property type="term" value="F:nucleic acid binding"/>
    <property type="evidence" value="ECO:0007669"/>
    <property type="project" value="InterPro"/>
</dbReference>
<dbReference type="GO" id="GO:0008270">
    <property type="term" value="F:zinc ion binding"/>
    <property type="evidence" value="ECO:0007669"/>
    <property type="project" value="UniProtKB-KW"/>
</dbReference>